<comment type="caution">
    <text evidence="1">The sequence shown here is derived from an EMBL/GenBank/DDBJ whole genome shotgun (WGS) entry which is preliminary data.</text>
</comment>
<dbReference type="AlphaFoldDB" id="A0AB73HBA2"/>
<proteinExistence type="predicted"/>
<dbReference type="EMBL" id="JAARXV010000005">
    <property type="protein sequence ID" value="MBC2142869.1"/>
    <property type="molecule type" value="Genomic_DNA"/>
</dbReference>
<name>A0AB73HBA2_LISIO</name>
<evidence type="ECO:0000313" key="1">
    <source>
        <dbReference type="EMBL" id="MBC2142869.1"/>
    </source>
</evidence>
<sequence length="62" mass="7397">MKKRESIVNEMDQQDKIWLTSDKELVKHIVINKEDYSAYFNIKYCPVCGRSLRNEKMSSKNL</sequence>
<dbReference type="Proteomes" id="UP000552309">
    <property type="component" value="Unassembled WGS sequence"/>
</dbReference>
<accession>A0AB73HBA2</accession>
<protein>
    <submittedName>
        <fullName evidence="1">Uncharacterized protein</fullName>
    </submittedName>
</protein>
<organism evidence="1 2">
    <name type="scientific">Listeria innocua</name>
    <dbReference type="NCBI Taxonomy" id="1642"/>
    <lineage>
        <taxon>Bacteria</taxon>
        <taxon>Bacillati</taxon>
        <taxon>Bacillota</taxon>
        <taxon>Bacilli</taxon>
        <taxon>Bacillales</taxon>
        <taxon>Listeriaceae</taxon>
        <taxon>Listeria</taxon>
    </lineage>
</organism>
<reference evidence="1 2" key="1">
    <citation type="submission" date="2020-03" db="EMBL/GenBank/DDBJ databases">
        <title>Soil Listeria distribution.</title>
        <authorList>
            <person name="Liao J."/>
            <person name="Wiedmann M."/>
        </authorList>
    </citation>
    <scope>NUCLEOTIDE SEQUENCE [LARGE SCALE GENOMIC DNA]</scope>
    <source>
        <strain evidence="1 2">FSL L7-0297</strain>
    </source>
</reference>
<evidence type="ECO:0000313" key="2">
    <source>
        <dbReference type="Proteomes" id="UP000552309"/>
    </source>
</evidence>
<gene>
    <name evidence="1" type="ORF">HCA89_11145</name>
</gene>